<name>A0A2A4CV01_9RHOB</name>
<dbReference type="OrthoDB" id="7867341at2"/>
<dbReference type="RefSeq" id="WP_096430075.1">
    <property type="nucleotide sequence ID" value="NZ_NTJD01000001.1"/>
</dbReference>
<keyword evidence="3" id="KW-1185">Reference proteome</keyword>
<dbReference type="AlphaFoldDB" id="A0A2A4CV01"/>
<reference evidence="2 3" key="1">
    <citation type="submission" date="2017-09" db="EMBL/GenBank/DDBJ databases">
        <title>A multilocus sequence analysis scheme for characterization of bacteria in the genus Thioclava.</title>
        <authorList>
            <person name="Liu Y."/>
            <person name="Shao Z."/>
        </authorList>
    </citation>
    <scope>NUCLEOTIDE SEQUENCE [LARGE SCALE GENOMIC DNA]</scope>
    <source>
        <strain evidence="2 3">CAU 1312</strain>
    </source>
</reference>
<comment type="caution">
    <text evidence="2">The sequence shown here is derived from an EMBL/GenBank/DDBJ whole genome shotgun (WGS) entry which is preliminary data.</text>
</comment>
<evidence type="ECO:0000313" key="2">
    <source>
        <dbReference type="EMBL" id="PCD77914.1"/>
    </source>
</evidence>
<gene>
    <name evidence="2" type="ORF">CLN94_00945</name>
</gene>
<keyword evidence="1" id="KW-0732">Signal</keyword>
<dbReference type="Proteomes" id="UP000243507">
    <property type="component" value="Unassembled WGS sequence"/>
</dbReference>
<dbReference type="EMBL" id="NTJD01000001">
    <property type="protein sequence ID" value="PCD77914.1"/>
    <property type="molecule type" value="Genomic_DNA"/>
</dbReference>
<accession>A0A2A4CV01</accession>
<feature type="signal peptide" evidence="1">
    <location>
        <begin position="1"/>
        <end position="25"/>
    </location>
</feature>
<feature type="chain" id="PRO_5012607474" description="DUF4189 domain-containing protein" evidence="1">
    <location>
        <begin position="26"/>
        <end position="219"/>
    </location>
</feature>
<evidence type="ECO:0000313" key="3">
    <source>
        <dbReference type="Proteomes" id="UP000243507"/>
    </source>
</evidence>
<protein>
    <recommendedName>
        <fullName evidence="4">DUF4189 domain-containing protein</fullName>
    </recommendedName>
</protein>
<proteinExistence type="predicted"/>
<evidence type="ECO:0000256" key="1">
    <source>
        <dbReference type="SAM" id="SignalP"/>
    </source>
</evidence>
<organism evidence="2 3">
    <name type="scientific">Pseudothioclava arenosa</name>
    <dbReference type="NCBI Taxonomy" id="1795308"/>
    <lineage>
        <taxon>Bacteria</taxon>
        <taxon>Pseudomonadati</taxon>
        <taxon>Pseudomonadota</taxon>
        <taxon>Alphaproteobacteria</taxon>
        <taxon>Rhodobacterales</taxon>
        <taxon>Paracoccaceae</taxon>
        <taxon>Pseudothioclava</taxon>
    </lineage>
</organism>
<sequence>MIRKMCLSAVLAVGLSAVSGADAFAQDPSVQTFGAGHKFVLHSEMELSRVQSAALRRFRGKTGYFAAIAYHPVDTVDFWVWNIHSLETARRMAVGGCEAIAKDKNEDPKLCKLYASVIPKGLDPYEQKASGLSEAGLKELTGPYRRKQEAGRYGAFAISGMGDWGYTWNRRNKEDAIGSAIASCEAAADNAIAGWSVETRKKVNRAKLNTCKVIHVTIP</sequence>
<evidence type="ECO:0008006" key="4">
    <source>
        <dbReference type="Google" id="ProtNLM"/>
    </source>
</evidence>